<dbReference type="RefSeq" id="WP_378254299.1">
    <property type="nucleotide sequence ID" value="NZ_JBHSJV010000001.1"/>
</dbReference>
<name>A0ABW5NCI5_9FLAO</name>
<organism evidence="3 4">
    <name type="scientific">Aquimarina hainanensis</name>
    <dbReference type="NCBI Taxonomy" id="1578017"/>
    <lineage>
        <taxon>Bacteria</taxon>
        <taxon>Pseudomonadati</taxon>
        <taxon>Bacteroidota</taxon>
        <taxon>Flavobacteriia</taxon>
        <taxon>Flavobacteriales</taxon>
        <taxon>Flavobacteriaceae</taxon>
        <taxon>Aquimarina</taxon>
    </lineage>
</organism>
<accession>A0ABW5NCI5</accession>
<dbReference type="Pfam" id="PF13899">
    <property type="entry name" value="Thioredoxin_7"/>
    <property type="match status" value="1"/>
</dbReference>
<gene>
    <name evidence="3" type="ORF">ACFSTE_20630</name>
</gene>
<feature type="domain" description="Thioredoxin" evidence="2">
    <location>
        <begin position="7"/>
        <end position="148"/>
    </location>
</feature>
<dbReference type="PROSITE" id="PS51352">
    <property type="entry name" value="THIOREDOXIN_2"/>
    <property type="match status" value="1"/>
</dbReference>
<dbReference type="InterPro" id="IPR036249">
    <property type="entry name" value="Thioredoxin-like_sf"/>
</dbReference>
<reference evidence="4" key="1">
    <citation type="journal article" date="2019" name="Int. J. Syst. Evol. Microbiol.">
        <title>The Global Catalogue of Microorganisms (GCM) 10K type strain sequencing project: providing services to taxonomists for standard genome sequencing and annotation.</title>
        <authorList>
            <consortium name="The Broad Institute Genomics Platform"/>
            <consortium name="The Broad Institute Genome Sequencing Center for Infectious Disease"/>
            <person name="Wu L."/>
            <person name="Ma J."/>
        </authorList>
    </citation>
    <scope>NUCLEOTIDE SEQUENCE [LARGE SCALE GENOMIC DNA]</scope>
    <source>
        <strain evidence="4">KCTC 42423</strain>
    </source>
</reference>
<proteinExistence type="predicted"/>
<dbReference type="PANTHER" id="PTHR15337:SF11">
    <property type="entry name" value="THIOREDOXIN DOMAIN-CONTAINING PROTEIN"/>
    <property type="match status" value="1"/>
</dbReference>
<evidence type="ECO:0000313" key="4">
    <source>
        <dbReference type="Proteomes" id="UP001597459"/>
    </source>
</evidence>
<evidence type="ECO:0000259" key="2">
    <source>
        <dbReference type="PROSITE" id="PS51352"/>
    </source>
</evidence>
<keyword evidence="1" id="KW-0732">Signal</keyword>
<protein>
    <submittedName>
        <fullName evidence="3">Thioredoxin family protein</fullName>
    </submittedName>
</protein>
<dbReference type="PANTHER" id="PTHR15337">
    <property type="entry name" value="ANTERIOR GRADIENT PROTEIN-RELATED"/>
    <property type="match status" value="1"/>
</dbReference>
<dbReference type="InterPro" id="IPR051099">
    <property type="entry name" value="AGR/TXD"/>
</dbReference>
<dbReference type="EMBL" id="JBHULX010000045">
    <property type="protein sequence ID" value="MFD2593257.1"/>
    <property type="molecule type" value="Genomic_DNA"/>
</dbReference>
<dbReference type="InterPro" id="IPR013766">
    <property type="entry name" value="Thioredoxin_domain"/>
</dbReference>
<dbReference type="Proteomes" id="UP001597459">
    <property type="component" value="Unassembled WGS sequence"/>
</dbReference>
<evidence type="ECO:0000256" key="1">
    <source>
        <dbReference type="ARBA" id="ARBA00022729"/>
    </source>
</evidence>
<evidence type="ECO:0000313" key="3">
    <source>
        <dbReference type="EMBL" id="MFD2593257.1"/>
    </source>
</evidence>
<comment type="caution">
    <text evidence="3">The sequence shown here is derived from an EMBL/GenBank/DDBJ whole genome shotgun (WGS) entry which is preliminary data.</text>
</comment>
<keyword evidence="4" id="KW-1185">Reference proteome</keyword>
<dbReference type="SUPFAM" id="SSF52833">
    <property type="entry name" value="Thioredoxin-like"/>
    <property type="match status" value="1"/>
</dbReference>
<dbReference type="Gene3D" id="3.40.30.10">
    <property type="entry name" value="Glutaredoxin"/>
    <property type="match status" value="1"/>
</dbReference>
<sequence>MKKLCFLLLITSTTLLTAQHRELKWVTNFDTAKKLSKRTHKPILMYFTGSDWCAPCKMLKEDFFHSPEFKKTAKDFVLLEVDYPRREDIITEEQRQLNSQLIKKFNKEKTFPKIIVFNSREKIIGTISAYSQLRDPSGYFSFIHDMLKK</sequence>